<dbReference type="AlphaFoldDB" id="A0A1E4TT35"/>
<dbReference type="OrthoDB" id="367221at2759"/>
<keyword evidence="1" id="KW-0694">RNA-binding</keyword>
<evidence type="ECO:0000259" key="2">
    <source>
        <dbReference type="PROSITE" id="PS51165"/>
    </source>
</evidence>
<organism evidence="3 4">
    <name type="scientific">Pachysolen tannophilus NRRL Y-2460</name>
    <dbReference type="NCBI Taxonomy" id="669874"/>
    <lineage>
        <taxon>Eukaryota</taxon>
        <taxon>Fungi</taxon>
        <taxon>Dikarya</taxon>
        <taxon>Ascomycota</taxon>
        <taxon>Saccharomycotina</taxon>
        <taxon>Pichiomycetes</taxon>
        <taxon>Pachysolenaceae</taxon>
        <taxon>Pachysolen</taxon>
    </lineage>
</organism>
<dbReference type="Gene3D" id="3.30.2300.10">
    <property type="entry name" value="THUMP superfamily"/>
    <property type="match status" value="1"/>
</dbReference>
<dbReference type="PANTHER" id="PTHR13452">
    <property type="entry name" value="THUMP DOMAIN CONTAINING PROTEIN 1-RELATED"/>
    <property type="match status" value="1"/>
</dbReference>
<protein>
    <recommendedName>
        <fullName evidence="2">THUMP domain-containing protein</fullName>
    </recommendedName>
</protein>
<evidence type="ECO:0000256" key="1">
    <source>
        <dbReference type="PROSITE-ProRule" id="PRU00529"/>
    </source>
</evidence>
<dbReference type="SMART" id="SM00981">
    <property type="entry name" value="THUMP"/>
    <property type="match status" value="1"/>
</dbReference>
<feature type="domain" description="THUMP" evidence="2">
    <location>
        <begin position="145"/>
        <end position="254"/>
    </location>
</feature>
<evidence type="ECO:0000313" key="4">
    <source>
        <dbReference type="Proteomes" id="UP000094236"/>
    </source>
</evidence>
<accession>A0A1E4TT35</accession>
<dbReference type="SUPFAM" id="SSF143437">
    <property type="entry name" value="THUMP domain-like"/>
    <property type="match status" value="1"/>
</dbReference>
<dbReference type="PROSITE" id="PS51165">
    <property type="entry name" value="THUMP"/>
    <property type="match status" value="1"/>
</dbReference>
<proteinExistence type="predicted"/>
<dbReference type="Proteomes" id="UP000094236">
    <property type="component" value="Unassembled WGS sequence"/>
</dbReference>
<dbReference type="PANTHER" id="PTHR13452:SF10">
    <property type="entry name" value="THUMP DOMAIN-CONTAINING PROTEIN 1"/>
    <property type="match status" value="1"/>
</dbReference>
<reference evidence="4" key="1">
    <citation type="submission" date="2016-05" db="EMBL/GenBank/DDBJ databases">
        <title>Comparative genomics of biotechnologically important yeasts.</title>
        <authorList>
            <consortium name="DOE Joint Genome Institute"/>
            <person name="Riley R."/>
            <person name="Haridas S."/>
            <person name="Wolfe K.H."/>
            <person name="Lopes M.R."/>
            <person name="Hittinger C.T."/>
            <person name="Goker M."/>
            <person name="Salamov A."/>
            <person name="Wisecaver J."/>
            <person name="Long T.M."/>
            <person name="Aerts A.L."/>
            <person name="Barry K."/>
            <person name="Choi C."/>
            <person name="Clum A."/>
            <person name="Coughlan A.Y."/>
            <person name="Deshpande S."/>
            <person name="Douglass A.P."/>
            <person name="Hanson S.J."/>
            <person name="Klenk H.-P."/>
            <person name="Labutti K."/>
            <person name="Lapidus A."/>
            <person name="Lindquist E."/>
            <person name="Lipzen A."/>
            <person name="Meier-Kolthoff J.P."/>
            <person name="Ohm R.A."/>
            <person name="Otillar R.P."/>
            <person name="Pangilinan J."/>
            <person name="Peng Y."/>
            <person name="Rokas A."/>
            <person name="Rosa C.A."/>
            <person name="Scheuner C."/>
            <person name="Sibirny A.A."/>
            <person name="Slot J.C."/>
            <person name="Stielow J.B."/>
            <person name="Sun H."/>
            <person name="Kurtzman C.P."/>
            <person name="Blackwell M."/>
            <person name="Grigoriev I.V."/>
            <person name="Jeffries T.W."/>
        </authorList>
    </citation>
    <scope>NUCLEOTIDE SEQUENCE [LARGE SCALE GENOMIC DNA]</scope>
    <source>
        <strain evidence="4">NRRL Y-2460</strain>
    </source>
</reference>
<dbReference type="STRING" id="669874.A0A1E4TT35"/>
<dbReference type="FunFam" id="3.30.2300.10:FF:000001">
    <property type="entry name" value="THUMP domain-containing protein 1"/>
    <property type="match status" value="1"/>
</dbReference>
<dbReference type="Pfam" id="PF02926">
    <property type="entry name" value="THUMP"/>
    <property type="match status" value="1"/>
</dbReference>
<keyword evidence="4" id="KW-1185">Reference proteome</keyword>
<sequence>MAKRKNQNRDNRDQKFKKFKLSSGIVEPGQYGIYATCTKGREAQCIKELKLAFGEKIEEYYHADLLAMTEGNDNVEEDGNEDVKKELLIEDQIKKELLELKANNDDKKKSNALIKETKLGCECLIFLQCKKPIVPSEFCHRYCQEAFDSKIKTTRYTQRLSPIDSSCSASLEEVIKLSKKILKPHFQAEKDQKPLKFAIQINRRNFSALEKMDIIKAVAGCVGTEHGHSVDLKNYDKLILIECFKTNVGMSVLDDYDRLCKYNLQQIFDKSHELEEGKSEN</sequence>
<dbReference type="EMBL" id="KV454015">
    <property type="protein sequence ID" value="ODV94912.1"/>
    <property type="molecule type" value="Genomic_DNA"/>
</dbReference>
<dbReference type="InterPro" id="IPR004114">
    <property type="entry name" value="THUMP_dom"/>
</dbReference>
<dbReference type="GO" id="GO:0003723">
    <property type="term" value="F:RNA binding"/>
    <property type="evidence" value="ECO:0007669"/>
    <property type="project" value="UniProtKB-UniRule"/>
</dbReference>
<dbReference type="GO" id="GO:0051391">
    <property type="term" value="P:tRNA acetylation"/>
    <property type="evidence" value="ECO:0007669"/>
    <property type="project" value="EnsemblFungi"/>
</dbReference>
<evidence type="ECO:0000313" key="3">
    <source>
        <dbReference type="EMBL" id="ODV94912.1"/>
    </source>
</evidence>
<dbReference type="InterPro" id="IPR040183">
    <property type="entry name" value="THUMPD1-like"/>
</dbReference>
<dbReference type="CDD" id="cd11717">
    <property type="entry name" value="THUMP_THUMPD1_like"/>
    <property type="match status" value="1"/>
</dbReference>
<name>A0A1E4TT35_PACTA</name>
<gene>
    <name evidence="3" type="ORF">PACTADRAFT_3797</name>
</gene>